<organism evidence="7 8">
    <name type="scientific">Lipingzhangella halophila</name>
    <dbReference type="NCBI Taxonomy" id="1783352"/>
    <lineage>
        <taxon>Bacteria</taxon>
        <taxon>Bacillati</taxon>
        <taxon>Actinomycetota</taxon>
        <taxon>Actinomycetes</taxon>
        <taxon>Streptosporangiales</taxon>
        <taxon>Nocardiopsidaceae</taxon>
        <taxon>Lipingzhangella</taxon>
    </lineage>
</organism>
<dbReference type="EMBL" id="JACHJT010000001">
    <property type="protein sequence ID" value="MBB4930968.1"/>
    <property type="molecule type" value="Genomic_DNA"/>
</dbReference>
<evidence type="ECO:0000313" key="7">
    <source>
        <dbReference type="EMBL" id="MBB4930968.1"/>
    </source>
</evidence>
<dbReference type="PANTHER" id="PTHR18968">
    <property type="entry name" value="THIAMINE PYROPHOSPHATE ENZYMES"/>
    <property type="match status" value="1"/>
</dbReference>
<dbReference type="InterPro" id="IPR012001">
    <property type="entry name" value="Thiamin_PyroP_enz_TPP-bd_dom"/>
</dbReference>
<sequence>MSSEQHSHHRTAAEEVVGILAAAHLRRCYTVPGESFLELADAIEQRSDMELVSTRHENGAAFMAEAEAKLTGLPAVAAATRGPGASNLAVGVHTAMQDSTPMIVFLGQVDTDYLGREAFQEVDLTAFYAPITKWATTVTRADRLPEVTAQAIRTATSGRPGPVAIAVPGDLFGQRIPAPTALPGTIPPRPPLGDDERDRISAWLARAERPVIIAGGGARWADTELVAVAERFNAGVYTSWRRQDVFPNHHPLYLGHLGLGCPKQVLTALEESDAVLVVGSRLSEITTQTYRLPSGAADSAASTVAQIDIDPTQVGAVTRVWLGAVAEARRALAALAEAPVTPPPRDWSQAHDAWVRTTTPPPDVSEHPGERLHPWAVVDAMNRTLPEDTVLVNDAGNFAGFLNRGWWFREPRTQIAATSGAMGSAVPGAVAAKLVEPHRTVVAVAGDGGALMTGQELETASRLGLPIVVVVFQNGLYGTIAMHQARELGRTAAVDISGPLDLASYARGLGARGTTVSTLKELEKALTEALDASASGSTPILVDVRTDPEIIAPDTTMAKLLRKGQREGR</sequence>
<evidence type="ECO:0000259" key="5">
    <source>
        <dbReference type="Pfam" id="PF02775"/>
    </source>
</evidence>
<proteinExistence type="inferred from homology"/>
<evidence type="ECO:0000256" key="3">
    <source>
        <dbReference type="RuleBase" id="RU362132"/>
    </source>
</evidence>
<dbReference type="InterPro" id="IPR011766">
    <property type="entry name" value="TPP_enzyme_TPP-bd"/>
</dbReference>
<dbReference type="InterPro" id="IPR045229">
    <property type="entry name" value="TPP_enz"/>
</dbReference>
<keyword evidence="8" id="KW-1185">Reference proteome</keyword>
<dbReference type="Pfam" id="PF00205">
    <property type="entry name" value="TPP_enzyme_M"/>
    <property type="match status" value="1"/>
</dbReference>
<reference evidence="7 8" key="1">
    <citation type="submission" date="2020-08" db="EMBL/GenBank/DDBJ databases">
        <title>Sequencing the genomes of 1000 actinobacteria strains.</title>
        <authorList>
            <person name="Klenk H.-P."/>
        </authorList>
    </citation>
    <scope>NUCLEOTIDE SEQUENCE [LARGE SCALE GENOMIC DNA]</scope>
    <source>
        <strain evidence="7 8">DSM 102030</strain>
    </source>
</reference>
<dbReference type="GO" id="GO:0005948">
    <property type="term" value="C:acetolactate synthase complex"/>
    <property type="evidence" value="ECO:0007669"/>
    <property type="project" value="TreeGrafter"/>
</dbReference>
<protein>
    <submittedName>
        <fullName evidence="7">Acetolactate synthase-1/2/3 large subunit</fullName>
        <ecNumber evidence="7">2.2.1.6</ecNumber>
    </submittedName>
</protein>
<dbReference type="CDD" id="cd07035">
    <property type="entry name" value="TPP_PYR_POX_like"/>
    <property type="match status" value="1"/>
</dbReference>
<dbReference type="NCBIfam" id="NF006052">
    <property type="entry name" value="PRK08199.1"/>
    <property type="match status" value="1"/>
</dbReference>
<dbReference type="CDD" id="cd00568">
    <property type="entry name" value="TPP_enzymes"/>
    <property type="match status" value="1"/>
</dbReference>
<dbReference type="AlphaFoldDB" id="A0A7W7RFZ2"/>
<dbReference type="Pfam" id="PF02775">
    <property type="entry name" value="TPP_enzyme_C"/>
    <property type="match status" value="1"/>
</dbReference>
<gene>
    <name evidence="7" type="ORF">F4561_001788</name>
</gene>
<evidence type="ECO:0000259" key="6">
    <source>
        <dbReference type="Pfam" id="PF02776"/>
    </source>
</evidence>
<evidence type="ECO:0000259" key="4">
    <source>
        <dbReference type="Pfam" id="PF00205"/>
    </source>
</evidence>
<name>A0A7W7RFZ2_9ACTN</name>
<keyword evidence="2 3" id="KW-0786">Thiamine pyrophosphate</keyword>
<comment type="similarity">
    <text evidence="1 3">Belongs to the TPP enzyme family.</text>
</comment>
<feature type="domain" description="Thiamine pyrophosphate enzyme central" evidence="4">
    <location>
        <begin position="200"/>
        <end position="335"/>
    </location>
</feature>
<evidence type="ECO:0000256" key="1">
    <source>
        <dbReference type="ARBA" id="ARBA00007812"/>
    </source>
</evidence>
<dbReference type="RefSeq" id="WP_184576512.1">
    <property type="nucleotide sequence ID" value="NZ_JACHJT010000001.1"/>
</dbReference>
<keyword evidence="7" id="KW-0808">Transferase</keyword>
<dbReference type="GO" id="GO:0003984">
    <property type="term" value="F:acetolactate synthase activity"/>
    <property type="evidence" value="ECO:0007669"/>
    <property type="project" value="UniProtKB-EC"/>
</dbReference>
<dbReference type="GO" id="GO:0050660">
    <property type="term" value="F:flavin adenine dinucleotide binding"/>
    <property type="evidence" value="ECO:0007669"/>
    <property type="project" value="TreeGrafter"/>
</dbReference>
<dbReference type="FunFam" id="3.40.50.970:FF:000007">
    <property type="entry name" value="Acetolactate synthase"/>
    <property type="match status" value="1"/>
</dbReference>
<comment type="caution">
    <text evidence="7">The sequence shown here is derived from an EMBL/GenBank/DDBJ whole genome shotgun (WGS) entry which is preliminary data.</text>
</comment>
<feature type="domain" description="Thiamine pyrophosphate enzyme TPP-binding" evidence="5">
    <location>
        <begin position="394"/>
        <end position="544"/>
    </location>
</feature>
<evidence type="ECO:0000313" key="8">
    <source>
        <dbReference type="Proteomes" id="UP000523007"/>
    </source>
</evidence>
<dbReference type="Gene3D" id="3.40.50.1220">
    <property type="entry name" value="TPP-binding domain"/>
    <property type="match status" value="1"/>
</dbReference>
<dbReference type="SUPFAM" id="SSF52518">
    <property type="entry name" value="Thiamin diphosphate-binding fold (THDP-binding)"/>
    <property type="match status" value="2"/>
</dbReference>
<dbReference type="InterPro" id="IPR012000">
    <property type="entry name" value="Thiamin_PyroP_enz_cen_dom"/>
</dbReference>
<dbReference type="EC" id="2.2.1.6" evidence="7"/>
<dbReference type="GO" id="GO:0030976">
    <property type="term" value="F:thiamine pyrophosphate binding"/>
    <property type="evidence" value="ECO:0007669"/>
    <property type="project" value="InterPro"/>
</dbReference>
<dbReference type="GO" id="GO:0009097">
    <property type="term" value="P:isoleucine biosynthetic process"/>
    <property type="evidence" value="ECO:0007669"/>
    <property type="project" value="TreeGrafter"/>
</dbReference>
<dbReference type="Gene3D" id="3.40.50.970">
    <property type="match status" value="2"/>
</dbReference>
<dbReference type="GO" id="GO:0009099">
    <property type="term" value="P:L-valine biosynthetic process"/>
    <property type="evidence" value="ECO:0007669"/>
    <property type="project" value="TreeGrafter"/>
</dbReference>
<dbReference type="Proteomes" id="UP000523007">
    <property type="component" value="Unassembled WGS sequence"/>
</dbReference>
<accession>A0A7W7RFZ2</accession>
<dbReference type="PROSITE" id="PS00187">
    <property type="entry name" value="TPP_ENZYMES"/>
    <property type="match status" value="1"/>
</dbReference>
<dbReference type="PANTHER" id="PTHR18968:SF120">
    <property type="entry name" value="ACETOLACTATE SYNTHASE LARGE SUBUNIT"/>
    <property type="match status" value="1"/>
</dbReference>
<dbReference type="SUPFAM" id="SSF52467">
    <property type="entry name" value="DHS-like NAD/FAD-binding domain"/>
    <property type="match status" value="1"/>
</dbReference>
<dbReference type="InterPro" id="IPR000399">
    <property type="entry name" value="TPP-bd_CS"/>
</dbReference>
<dbReference type="InterPro" id="IPR029061">
    <property type="entry name" value="THDP-binding"/>
</dbReference>
<dbReference type="InterPro" id="IPR029035">
    <property type="entry name" value="DHS-like_NAD/FAD-binding_dom"/>
</dbReference>
<evidence type="ECO:0000256" key="2">
    <source>
        <dbReference type="ARBA" id="ARBA00023052"/>
    </source>
</evidence>
<dbReference type="Pfam" id="PF02776">
    <property type="entry name" value="TPP_enzyme_N"/>
    <property type="match status" value="1"/>
</dbReference>
<dbReference type="GO" id="GO:0000287">
    <property type="term" value="F:magnesium ion binding"/>
    <property type="evidence" value="ECO:0007669"/>
    <property type="project" value="InterPro"/>
</dbReference>
<feature type="domain" description="Thiamine pyrophosphate enzyme N-terminal TPP-binding" evidence="6">
    <location>
        <begin position="11"/>
        <end position="126"/>
    </location>
</feature>